<evidence type="ECO:0000313" key="12">
    <source>
        <dbReference type="EMBL" id="KAJ8024392.1"/>
    </source>
</evidence>
<evidence type="ECO:0000256" key="8">
    <source>
        <dbReference type="ARBA" id="ARBA00023224"/>
    </source>
</evidence>
<feature type="transmembrane region" description="Helical" evidence="10">
    <location>
        <begin position="278"/>
        <end position="298"/>
    </location>
</feature>
<keyword evidence="4 10" id="KW-1133">Transmembrane helix</keyword>
<dbReference type="Proteomes" id="UP001152320">
    <property type="component" value="Chromosome 18"/>
</dbReference>
<reference evidence="12" key="1">
    <citation type="submission" date="2021-10" db="EMBL/GenBank/DDBJ databases">
        <title>Tropical sea cucumber genome reveals ecological adaptation and Cuvierian tubules defense mechanism.</title>
        <authorList>
            <person name="Chen T."/>
        </authorList>
    </citation>
    <scope>NUCLEOTIDE SEQUENCE</scope>
    <source>
        <strain evidence="12">Nanhai2018</strain>
        <tissue evidence="12">Muscle</tissue>
    </source>
</reference>
<evidence type="ECO:0000256" key="1">
    <source>
        <dbReference type="ARBA" id="ARBA00004651"/>
    </source>
</evidence>
<dbReference type="PROSITE" id="PS50262">
    <property type="entry name" value="G_PROTEIN_RECEP_F1_2"/>
    <property type="match status" value="1"/>
</dbReference>
<dbReference type="SMART" id="SM01381">
    <property type="entry name" value="7TM_GPCR_Srsx"/>
    <property type="match status" value="1"/>
</dbReference>
<dbReference type="PANTHER" id="PTHR24228:SF72">
    <property type="entry name" value="G-PROTEIN COUPLED RECEPTORS FAMILY 1 PROFILE DOMAIN-CONTAINING PROTEIN"/>
    <property type="match status" value="1"/>
</dbReference>
<feature type="domain" description="G-protein coupled receptors family 1 profile" evidence="11">
    <location>
        <begin position="34"/>
        <end position="296"/>
    </location>
</feature>
<dbReference type="PROSITE" id="PS00237">
    <property type="entry name" value="G_PROTEIN_RECEP_F1_1"/>
    <property type="match status" value="1"/>
</dbReference>
<comment type="caution">
    <text evidence="12">The sequence shown here is derived from an EMBL/GenBank/DDBJ whole genome shotgun (WGS) entry which is preliminary data.</text>
</comment>
<gene>
    <name evidence="12" type="ORF">HOLleu_34293</name>
</gene>
<dbReference type="EMBL" id="JAIZAY010000018">
    <property type="protein sequence ID" value="KAJ8024392.1"/>
    <property type="molecule type" value="Genomic_DNA"/>
</dbReference>
<dbReference type="PRINTS" id="PR00237">
    <property type="entry name" value="GPCRRHODOPSN"/>
</dbReference>
<dbReference type="InterPro" id="IPR017452">
    <property type="entry name" value="GPCR_Rhodpsn_7TM"/>
</dbReference>
<dbReference type="PANTHER" id="PTHR24228">
    <property type="entry name" value="B2 BRADYKININ RECEPTOR/ANGIOTENSIN II RECEPTOR"/>
    <property type="match status" value="1"/>
</dbReference>
<proteinExistence type="inferred from homology"/>
<name>A0A9Q1BH22_HOLLE</name>
<dbReference type="Gene3D" id="1.20.1070.10">
    <property type="entry name" value="Rhodopsin 7-helix transmembrane proteins"/>
    <property type="match status" value="1"/>
</dbReference>
<feature type="transmembrane region" description="Helical" evidence="10">
    <location>
        <begin position="188"/>
        <end position="206"/>
    </location>
</feature>
<dbReference type="Pfam" id="PF00001">
    <property type="entry name" value="7tm_1"/>
    <property type="match status" value="1"/>
</dbReference>
<keyword evidence="8 9" id="KW-0807">Transducer</keyword>
<evidence type="ECO:0000256" key="5">
    <source>
        <dbReference type="ARBA" id="ARBA00023040"/>
    </source>
</evidence>
<dbReference type="CDD" id="cd00637">
    <property type="entry name" value="7tm_classA_rhodopsin-like"/>
    <property type="match status" value="1"/>
</dbReference>
<accession>A0A9Q1BH22</accession>
<feature type="transmembrane region" description="Helical" evidence="10">
    <location>
        <begin position="250"/>
        <end position="272"/>
    </location>
</feature>
<evidence type="ECO:0000256" key="9">
    <source>
        <dbReference type="RuleBase" id="RU000688"/>
    </source>
</evidence>
<dbReference type="SUPFAM" id="SSF81321">
    <property type="entry name" value="Family A G protein-coupled receptor-like"/>
    <property type="match status" value="1"/>
</dbReference>
<feature type="transmembrane region" description="Helical" evidence="10">
    <location>
        <begin position="18"/>
        <end position="43"/>
    </location>
</feature>
<dbReference type="OrthoDB" id="10044919at2759"/>
<keyword evidence="3 9" id="KW-0812">Transmembrane</keyword>
<dbReference type="GO" id="GO:0004930">
    <property type="term" value="F:G protein-coupled receptor activity"/>
    <property type="evidence" value="ECO:0007669"/>
    <property type="project" value="UniProtKB-KW"/>
</dbReference>
<keyword evidence="7 9" id="KW-0675">Receptor</keyword>
<feature type="transmembrane region" description="Helical" evidence="10">
    <location>
        <begin position="91"/>
        <end position="113"/>
    </location>
</feature>
<dbReference type="InterPro" id="IPR000276">
    <property type="entry name" value="GPCR_Rhodpsn"/>
</dbReference>
<evidence type="ECO:0000256" key="7">
    <source>
        <dbReference type="ARBA" id="ARBA00023170"/>
    </source>
</evidence>
<feature type="transmembrane region" description="Helical" evidence="10">
    <location>
        <begin position="55"/>
        <end position="79"/>
    </location>
</feature>
<dbReference type="AlphaFoldDB" id="A0A9Q1BH22"/>
<comment type="subcellular location">
    <subcellularLocation>
        <location evidence="1">Cell membrane</location>
        <topology evidence="1">Multi-pass membrane protein</topology>
    </subcellularLocation>
</comment>
<evidence type="ECO:0000313" key="13">
    <source>
        <dbReference type="Proteomes" id="UP001152320"/>
    </source>
</evidence>
<feature type="transmembrane region" description="Helical" evidence="10">
    <location>
        <begin position="134"/>
        <end position="156"/>
    </location>
</feature>
<evidence type="ECO:0000256" key="6">
    <source>
        <dbReference type="ARBA" id="ARBA00023136"/>
    </source>
</evidence>
<keyword evidence="2" id="KW-1003">Cell membrane</keyword>
<keyword evidence="13" id="KW-1185">Reference proteome</keyword>
<comment type="similarity">
    <text evidence="9">Belongs to the G-protein coupled receptor 1 family.</text>
</comment>
<sequence>MENVTGRDFDVFPKFHGIITYVIMTAVAVTGIFGNTLLFLAYWLSRRLQTKTNIFVINLATADMLTCVFLSFSILLGASGLANAWLDSLCAVHMVALFIFTFCSMMTLAFISVNRYVLITKSKDTYERIYRKKFMFFFLCISWLFPILFVTTQLFFGRHVLFGYDKTIQACTTGLGHPRSYLYEKLDLVYIFIVATIIVYSYGRIYKFLRRHNKKMQNGIFSKLFRSERDGGTISAVSLCQTQVNITKNLFFILLVFIICFGPLVIIEALQIHNDTAVAYSLTAAMVNSCVNPAIYGVKHPHFRQVLYCILSRRWSEIPEPAYRWMRSGLTSSVTAGSRSKDLGAISITVLEKE</sequence>
<dbReference type="GO" id="GO:0005886">
    <property type="term" value="C:plasma membrane"/>
    <property type="evidence" value="ECO:0007669"/>
    <property type="project" value="UniProtKB-SubCell"/>
</dbReference>
<protein>
    <submittedName>
        <fullName evidence="12">Rhodopsin, GQ-coupled</fullName>
    </submittedName>
</protein>
<keyword evidence="6 10" id="KW-0472">Membrane</keyword>
<evidence type="ECO:0000259" key="11">
    <source>
        <dbReference type="PROSITE" id="PS50262"/>
    </source>
</evidence>
<evidence type="ECO:0000256" key="3">
    <source>
        <dbReference type="ARBA" id="ARBA00022692"/>
    </source>
</evidence>
<evidence type="ECO:0000256" key="4">
    <source>
        <dbReference type="ARBA" id="ARBA00022989"/>
    </source>
</evidence>
<evidence type="ECO:0000256" key="10">
    <source>
        <dbReference type="SAM" id="Phobius"/>
    </source>
</evidence>
<keyword evidence="5 9" id="KW-0297">G-protein coupled receptor</keyword>
<evidence type="ECO:0000256" key="2">
    <source>
        <dbReference type="ARBA" id="ARBA00022475"/>
    </source>
</evidence>
<organism evidence="12 13">
    <name type="scientific">Holothuria leucospilota</name>
    <name type="common">Black long sea cucumber</name>
    <name type="synonym">Mertensiothuria leucospilota</name>
    <dbReference type="NCBI Taxonomy" id="206669"/>
    <lineage>
        <taxon>Eukaryota</taxon>
        <taxon>Metazoa</taxon>
        <taxon>Echinodermata</taxon>
        <taxon>Eleutherozoa</taxon>
        <taxon>Echinozoa</taxon>
        <taxon>Holothuroidea</taxon>
        <taxon>Aspidochirotacea</taxon>
        <taxon>Aspidochirotida</taxon>
        <taxon>Holothuriidae</taxon>
        <taxon>Holothuria</taxon>
    </lineage>
</organism>